<proteinExistence type="predicted"/>
<evidence type="ECO:0000256" key="1">
    <source>
        <dbReference type="SAM" id="MobiDB-lite"/>
    </source>
</evidence>
<dbReference type="EMBL" id="KX130857">
    <property type="protein sequence ID" value="AQM75258.1"/>
    <property type="molecule type" value="Genomic_DNA"/>
</dbReference>
<feature type="region of interest" description="Disordered" evidence="1">
    <location>
        <begin position="1"/>
        <end position="22"/>
    </location>
</feature>
<evidence type="ECO:0000313" key="2">
    <source>
        <dbReference type="EMBL" id="AQM75258.1"/>
    </source>
</evidence>
<dbReference type="AlphaFoldDB" id="A0A1Q1PSV0"/>
<protein>
    <submittedName>
        <fullName evidence="2">Uncharacterized protein</fullName>
    </submittedName>
</protein>
<reference evidence="2" key="1">
    <citation type="journal article" date="2016" name="Microb. Drug Resist.">
        <title>Molecular Characterization of Methicillin-Resistant Staphylococcus aureus from Outpatients in Northern Japan: Increasing Tendency of ST5/ST764 MRSA-IIa with Arginine Catabolic Mobile Element.</title>
        <authorList>
            <person name="Aung M.S."/>
            <person name="Kawaguchiya M."/>
            <person name="Urushibara N."/>
            <person name="Sumi A."/>
            <person name="Ito M."/>
            <person name="Kudo K."/>
            <person name="Morimoto S."/>
            <person name="Hosoya S."/>
            <person name="Kobayashi N."/>
        </authorList>
    </citation>
    <scope>NUCLEOTIDE SEQUENCE</scope>
    <source>
        <strain evidence="2">SC955</strain>
    </source>
</reference>
<feature type="non-terminal residue" evidence="2">
    <location>
        <position position="1"/>
    </location>
</feature>
<sequence>NPVTNEVMHPLNPKARQKWTLK</sequence>
<accession>A0A1Q1PSV0</accession>
<organism evidence="2">
    <name type="scientific">Staphylococcus aureus</name>
    <dbReference type="NCBI Taxonomy" id="1280"/>
    <lineage>
        <taxon>Bacteria</taxon>
        <taxon>Bacillati</taxon>
        <taxon>Bacillota</taxon>
        <taxon>Bacilli</taxon>
        <taxon>Bacillales</taxon>
        <taxon>Staphylococcaceae</taxon>
        <taxon>Staphylococcus</taxon>
    </lineage>
</organism>
<name>A0A1Q1PSV0_STAAU</name>